<dbReference type="EC" id="2.7.13.3" evidence="3"/>
<evidence type="ECO:0000256" key="2">
    <source>
        <dbReference type="ARBA" id="ARBA00004236"/>
    </source>
</evidence>
<evidence type="ECO:0000256" key="3">
    <source>
        <dbReference type="ARBA" id="ARBA00012438"/>
    </source>
</evidence>
<dbReference type="RefSeq" id="WP_262843563.1">
    <property type="nucleotide sequence ID" value="NZ_JANZYP010000019.1"/>
</dbReference>
<keyword evidence="14" id="KW-1185">Reference proteome</keyword>
<dbReference type="InterPro" id="IPR004358">
    <property type="entry name" value="Sig_transdc_His_kin-like_C"/>
</dbReference>
<evidence type="ECO:0000256" key="6">
    <source>
        <dbReference type="ARBA" id="ARBA00022692"/>
    </source>
</evidence>
<keyword evidence="8" id="KW-1133">Transmembrane helix</keyword>
<gene>
    <name evidence="13" type="ORF">ACFO8L_33425</name>
</gene>
<comment type="catalytic activity">
    <reaction evidence="1">
        <text>ATP + protein L-histidine = ADP + protein N-phospho-L-histidine.</text>
        <dbReference type="EC" id="2.7.13.3"/>
    </reaction>
</comment>
<dbReference type="InterPro" id="IPR003594">
    <property type="entry name" value="HATPase_dom"/>
</dbReference>
<proteinExistence type="predicted"/>
<dbReference type="InterPro" id="IPR036097">
    <property type="entry name" value="HisK_dim/P_sf"/>
</dbReference>
<dbReference type="SUPFAM" id="SSF55874">
    <property type="entry name" value="ATPase domain of HSP90 chaperone/DNA topoisomerase II/histidine kinase"/>
    <property type="match status" value="1"/>
</dbReference>
<evidence type="ECO:0000313" key="14">
    <source>
        <dbReference type="Proteomes" id="UP001595891"/>
    </source>
</evidence>
<dbReference type="Gene3D" id="1.10.287.130">
    <property type="match status" value="1"/>
</dbReference>
<dbReference type="PRINTS" id="PR00344">
    <property type="entry name" value="BCTRLSENSOR"/>
</dbReference>
<dbReference type="CDD" id="cd00082">
    <property type="entry name" value="HisKA"/>
    <property type="match status" value="1"/>
</dbReference>
<keyword evidence="6" id="KW-0812">Transmembrane</keyword>
<dbReference type="SMART" id="SM00388">
    <property type="entry name" value="HisKA"/>
    <property type="match status" value="1"/>
</dbReference>
<evidence type="ECO:0000313" key="13">
    <source>
        <dbReference type="EMBL" id="MFC4591036.1"/>
    </source>
</evidence>
<dbReference type="PROSITE" id="PS50109">
    <property type="entry name" value="HIS_KIN"/>
    <property type="match status" value="1"/>
</dbReference>
<dbReference type="Gene3D" id="3.30.565.10">
    <property type="entry name" value="Histidine kinase-like ATPase, C-terminal domain"/>
    <property type="match status" value="1"/>
</dbReference>
<keyword evidence="10" id="KW-0472">Membrane</keyword>
<comment type="subcellular location">
    <subcellularLocation>
        <location evidence="2">Cell membrane</location>
    </subcellularLocation>
</comment>
<evidence type="ECO:0000256" key="4">
    <source>
        <dbReference type="ARBA" id="ARBA00022553"/>
    </source>
</evidence>
<evidence type="ECO:0000256" key="9">
    <source>
        <dbReference type="ARBA" id="ARBA00023012"/>
    </source>
</evidence>
<dbReference type="InterPro" id="IPR036890">
    <property type="entry name" value="HATPase_C_sf"/>
</dbReference>
<dbReference type="InterPro" id="IPR005467">
    <property type="entry name" value="His_kinase_dom"/>
</dbReference>
<dbReference type="Pfam" id="PF02518">
    <property type="entry name" value="HATPase_c"/>
    <property type="match status" value="1"/>
</dbReference>
<evidence type="ECO:0000259" key="11">
    <source>
        <dbReference type="PROSITE" id="PS50109"/>
    </source>
</evidence>
<evidence type="ECO:0000256" key="1">
    <source>
        <dbReference type="ARBA" id="ARBA00000085"/>
    </source>
</evidence>
<reference evidence="14" key="1">
    <citation type="journal article" date="2019" name="Int. J. Syst. Evol. Microbiol.">
        <title>The Global Catalogue of Microorganisms (GCM) 10K type strain sequencing project: providing services to taxonomists for standard genome sequencing and annotation.</title>
        <authorList>
            <consortium name="The Broad Institute Genomics Platform"/>
            <consortium name="The Broad Institute Genome Sequencing Center for Infectious Disease"/>
            <person name="Wu L."/>
            <person name="Ma J."/>
        </authorList>
    </citation>
    <scope>NUCLEOTIDE SEQUENCE [LARGE SCALE GENOMIC DNA]</scope>
    <source>
        <strain evidence="14">CCUG 49560</strain>
    </source>
</reference>
<accession>A0ABV9EN11</accession>
<organism evidence="13 14">
    <name type="scientific">Sphaerisporangium corydalis</name>
    <dbReference type="NCBI Taxonomy" id="1441875"/>
    <lineage>
        <taxon>Bacteria</taxon>
        <taxon>Bacillati</taxon>
        <taxon>Actinomycetota</taxon>
        <taxon>Actinomycetes</taxon>
        <taxon>Streptosporangiales</taxon>
        <taxon>Streptosporangiaceae</taxon>
        <taxon>Sphaerisporangium</taxon>
    </lineage>
</organism>
<evidence type="ECO:0000259" key="12">
    <source>
        <dbReference type="PROSITE" id="PS50885"/>
    </source>
</evidence>
<dbReference type="InterPro" id="IPR003661">
    <property type="entry name" value="HisK_dim/P_dom"/>
</dbReference>
<dbReference type="SMART" id="SM00304">
    <property type="entry name" value="HAMP"/>
    <property type="match status" value="1"/>
</dbReference>
<dbReference type="PANTHER" id="PTHR45436">
    <property type="entry name" value="SENSOR HISTIDINE KINASE YKOH"/>
    <property type="match status" value="1"/>
</dbReference>
<evidence type="ECO:0000256" key="8">
    <source>
        <dbReference type="ARBA" id="ARBA00022989"/>
    </source>
</evidence>
<name>A0ABV9EN11_9ACTN</name>
<dbReference type="SMART" id="SM00387">
    <property type="entry name" value="HATPase_c"/>
    <property type="match status" value="1"/>
</dbReference>
<dbReference type="SUPFAM" id="SSF158472">
    <property type="entry name" value="HAMP domain-like"/>
    <property type="match status" value="1"/>
</dbReference>
<dbReference type="PROSITE" id="PS50885">
    <property type="entry name" value="HAMP"/>
    <property type="match status" value="1"/>
</dbReference>
<dbReference type="Pfam" id="PF00512">
    <property type="entry name" value="HisKA"/>
    <property type="match status" value="1"/>
</dbReference>
<evidence type="ECO:0000256" key="10">
    <source>
        <dbReference type="ARBA" id="ARBA00023136"/>
    </source>
</evidence>
<dbReference type="PANTHER" id="PTHR45436:SF5">
    <property type="entry name" value="SENSOR HISTIDINE KINASE TRCS"/>
    <property type="match status" value="1"/>
</dbReference>
<evidence type="ECO:0000256" key="5">
    <source>
        <dbReference type="ARBA" id="ARBA00022679"/>
    </source>
</evidence>
<sequence>MWSGLAAAVAGVLLSVLLLVLLHSLATARLVDLLDGAAGRIALDLERGNIRGPLLSSGYVKVLQVVDAQGRVMAASAALQGKAALPQLIHSPTVPGAVITDCGNAIPGGSPCDLIVERQVYLDGATWSVYSSAPPIPALVDPSVAVLLVAGVAGIIAAVTFSCFRVVGACLHPVGLIHSQLDEINATSLTARVPVPRYDDELRALADSLNLTLGRLQQAVEKQRRFASDVCHDLRNPVTAMRVEVEDAMAAPDVALAPHVCACLLGNLDRLQAIIADLLALARLDAEPPPAREPVDLAELVTAEVAGRRTALRIERRLQQGVVVLGDRLRLCRLLGNLLANAERHARGVVVVTVYRDGPAPEARAVLEVLDDGAGIAPGERDIVFQRFVRLSESRQRDPGGTGLGLPIARQIAEMSGGTLTIEDTPTGARFVLKLPPAPTP</sequence>
<protein>
    <recommendedName>
        <fullName evidence="3">histidine kinase</fullName>
        <ecNumber evidence="3">2.7.13.3</ecNumber>
    </recommendedName>
</protein>
<dbReference type="InterPro" id="IPR003660">
    <property type="entry name" value="HAMP_dom"/>
</dbReference>
<keyword evidence="7 13" id="KW-0418">Kinase</keyword>
<dbReference type="SUPFAM" id="SSF47384">
    <property type="entry name" value="Homodimeric domain of signal transducing histidine kinase"/>
    <property type="match status" value="1"/>
</dbReference>
<keyword evidence="5" id="KW-0808">Transferase</keyword>
<keyword evidence="4" id="KW-0597">Phosphoprotein</keyword>
<dbReference type="Pfam" id="PF00672">
    <property type="entry name" value="HAMP"/>
    <property type="match status" value="1"/>
</dbReference>
<dbReference type="Proteomes" id="UP001595891">
    <property type="component" value="Unassembled WGS sequence"/>
</dbReference>
<feature type="domain" description="Histidine kinase" evidence="11">
    <location>
        <begin position="229"/>
        <end position="439"/>
    </location>
</feature>
<dbReference type="GO" id="GO:0016301">
    <property type="term" value="F:kinase activity"/>
    <property type="evidence" value="ECO:0007669"/>
    <property type="project" value="UniProtKB-KW"/>
</dbReference>
<dbReference type="InterPro" id="IPR050428">
    <property type="entry name" value="TCS_sensor_his_kinase"/>
</dbReference>
<feature type="domain" description="HAMP" evidence="12">
    <location>
        <begin position="171"/>
        <end position="221"/>
    </location>
</feature>
<dbReference type="EMBL" id="JBHSFN010000028">
    <property type="protein sequence ID" value="MFC4591036.1"/>
    <property type="molecule type" value="Genomic_DNA"/>
</dbReference>
<evidence type="ECO:0000256" key="7">
    <source>
        <dbReference type="ARBA" id="ARBA00022777"/>
    </source>
</evidence>
<keyword evidence="9" id="KW-0902">Two-component regulatory system</keyword>
<comment type="caution">
    <text evidence="13">The sequence shown here is derived from an EMBL/GenBank/DDBJ whole genome shotgun (WGS) entry which is preliminary data.</text>
</comment>